<sequence>MVRKCTGLPLATVVLEGLPSRKKKLPSGWAEVLNNIAMHLSRGNEVVDAMLRRVGDCSMRKAKKDFFEIEKDIASLPLTSSSFLSFKAQ</sequence>
<dbReference type="AlphaFoldDB" id="A0A438I901"/>
<evidence type="ECO:0000313" key="1">
    <source>
        <dbReference type="EMBL" id="RVW93184.1"/>
    </source>
</evidence>
<dbReference type="Proteomes" id="UP000288805">
    <property type="component" value="Unassembled WGS sequence"/>
</dbReference>
<comment type="caution">
    <text evidence="1">The sequence shown here is derived from an EMBL/GenBank/DDBJ whole genome shotgun (WGS) entry which is preliminary data.</text>
</comment>
<organism evidence="1 2">
    <name type="scientific">Vitis vinifera</name>
    <name type="common">Grape</name>
    <dbReference type="NCBI Taxonomy" id="29760"/>
    <lineage>
        <taxon>Eukaryota</taxon>
        <taxon>Viridiplantae</taxon>
        <taxon>Streptophyta</taxon>
        <taxon>Embryophyta</taxon>
        <taxon>Tracheophyta</taxon>
        <taxon>Spermatophyta</taxon>
        <taxon>Magnoliopsida</taxon>
        <taxon>eudicotyledons</taxon>
        <taxon>Gunneridae</taxon>
        <taxon>Pentapetalae</taxon>
        <taxon>rosids</taxon>
        <taxon>Vitales</taxon>
        <taxon>Vitaceae</taxon>
        <taxon>Viteae</taxon>
        <taxon>Vitis</taxon>
    </lineage>
</organism>
<reference evidence="1 2" key="1">
    <citation type="journal article" date="2018" name="PLoS Genet.">
        <title>Population sequencing reveals clonal diversity and ancestral inbreeding in the grapevine cultivar Chardonnay.</title>
        <authorList>
            <person name="Roach M.J."/>
            <person name="Johnson D.L."/>
            <person name="Bohlmann J."/>
            <person name="van Vuuren H.J."/>
            <person name="Jones S.J."/>
            <person name="Pretorius I.S."/>
            <person name="Schmidt S.A."/>
            <person name="Borneman A.R."/>
        </authorList>
    </citation>
    <scope>NUCLEOTIDE SEQUENCE [LARGE SCALE GENOMIC DNA]</scope>
    <source>
        <strain evidence="2">cv. Chardonnay</strain>
        <tissue evidence="1">Leaf</tissue>
    </source>
</reference>
<accession>A0A438I901</accession>
<protein>
    <recommendedName>
        <fullName evidence="3">NB-ARC domain-containing protein</fullName>
    </recommendedName>
</protein>
<evidence type="ECO:0008006" key="3">
    <source>
        <dbReference type="Google" id="ProtNLM"/>
    </source>
</evidence>
<proteinExistence type="predicted"/>
<gene>
    <name evidence="1" type="ORF">CK203_022233</name>
</gene>
<dbReference type="EMBL" id="QGNW01000130">
    <property type="protein sequence ID" value="RVW93184.1"/>
    <property type="molecule type" value="Genomic_DNA"/>
</dbReference>
<evidence type="ECO:0000313" key="2">
    <source>
        <dbReference type="Proteomes" id="UP000288805"/>
    </source>
</evidence>
<name>A0A438I901_VITVI</name>